<dbReference type="AlphaFoldDB" id="A0A7K3WMT3"/>
<dbReference type="GO" id="GO:0004180">
    <property type="term" value="F:carboxypeptidase activity"/>
    <property type="evidence" value="ECO:0007669"/>
    <property type="project" value="UniProtKB-KW"/>
</dbReference>
<protein>
    <submittedName>
        <fullName evidence="1">Carboxypeptidase-like regulatory domain-containing protein</fullName>
    </submittedName>
</protein>
<name>A0A7K3WMT3_9FLAO</name>
<dbReference type="Pfam" id="PF13715">
    <property type="entry name" value="CarbopepD_reg_2"/>
    <property type="match status" value="1"/>
</dbReference>
<evidence type="ECO:0000313" key="2">
    <source>
        <dbReference type="Proteomes" id="UP000486602"/>
    </source>
</evidence>
<keyword evidence="1" id="KW-0121">Carboxypeptidase</keyword>
<evidence type="ECO:0000313" key="1">
    <source>
        <dbReference type="EMBL" id="NEN22946.1"/>
    </source>
</evidence>
<keyword evidence="1" id="KW-0645">Protease</keyword>
<comment type="caution">
    <text evidence="1">The sequence shown here is derived from an EMBL/GenBank/DDBJ whole genome shotgun (WGS) entry which is preliminary data.</text>
</comment>
<proteinExistence type="predicted"/>
<dbReference type="SUPFAM" id="SSF49464">
    <property type="entry name" value="Carboxypeptidase regulatory domain-like"/>
    <property type="match status" value="1"/>
</dbReference>
<accession>A0A7K3WMT3</accession>
<dbReference type="InterPro" id="IPR008969">
    <property type="entry name" value="CarboxyPept-like_regulatory"/>
</dbReference>
<dbReference type="Gene3D" id="2.60.40.1120">
    <property type="entry name" value="Carboxypeptidase-like, regulatory domain"/>
    <property type="match status" value="1"/>
</dbReference>
<organism evidence="1 2">
    <name type="scientific">Cryomorpha ignava</name>
    <dbReference type="NCBI Taxonomy" id="101383"/>
    <lineage>
        <taxon>Bacteria</taxon>
        <taxon>Pseudomonadati</taxon>
        <taxon>Bacteroidota</taxon>
        <taxon>Flavobacteriia</taxon>
        <taxon>Flavobacteriales</taxon>
        <taxon>Cryomorphaceae</taxon>
        <taxon>Cryomorpha</taxon>
    </lineage>
</organism>
<keyword evidence="2" id="KW-1185">Reference proteome</keyword>
<gene>
    <name evidence="1" type="ORF">G3O08_05465</name>
</gene>
<dbReference type="Proteomes" id="UP000486602">
    <property type="component" value="Unassembled WGS sequence"/>
</dbReference>
<dbReference type="EMBL" id="JAAGVY010000007">
    <property type="protein sequence ID" value="NEN22946.1"/>
    <property type="molecule type" value="Genomic_DNA"/>
</dbReference>
<reference evidence="1 2" key="1">
    <citation type="submission" date="2020-02" db="EMBL/GenBank/DDBJ databases">
        <title>Out from the shadows clarifying the taxonomy of the family Cryomorphaceae and related taxa by utilizing the GTDB taxonomic framework.</title>
        <authorList>
            <person name="Bowman J.P."/>
        </authorList>
    </citation>
    <scope>NUCLEOTIDE SEQUENCE [LARGE SCALE GENOMIC DNA]</scope>
    <source>
        <strain evidence="1 2">QSSC 1-22</strain>
    </source>
</reference>
<sequence>MAFSLLVSLAVLGSDPVKGTPLDTRCNFSGKVLDKTNLEALTGAIIEIKELGTSTYASFDGSFTFQNTPVGRYTVVVKYVGYIDQTFTDVAISGSAISEKFRLTSY</sequence>
<keyword evidence="1" id="KW-0378">Hydrolase</keyword>